<dbReference type="GO" id="GO:0008173">
    <property type="term" value="F:RNA methyltransferase activity"/>
    <property type="evidence" value="ECO:0007669"/>
    <property type="project" value="InterPro"/>
</dbReference>
<comment type="caution">
    <text evidence="4">The sequence shown here is derived from an EMBL/GenBank/DDBJ whole genome shotgun (WGS) entry which is preliminary data.</text>
</comment>
<dbReference type="Pfam" id="PF00588">
    <property type="entry name" value="SpoU_methylase"/>
    <property type="match status" value="1"/>
</dbReference>
<dbReference type="SUPFAM" id="SSF55315">
    <property type="entry name" value="L30e-like"/>
    <property type="match status" value="1"/>
</dbReference>
<protein>
    <submittedName>
        <fullName evidence="4">tRNA G18 (Ribose-2'-O)-methylase SpoU</fullName>
    </submittedName>
</protein>
<evidence type="ECO:0000256" key="1">
    <source>
        <dbReference type="ARBA" id="ARBA00022603"/>
    </source>
</evidence>
<dbReference type="GO" id="GO:0032259">
    <property type="term" value="P:methylation"/>
    <property type="evidence" value="ECO:0007669"/>
    <property type="project" value="UniProtKB-KW"/>
</dbReference>
<dbReference type="InterPro" id="IPR029026">
    <property type="entry name" value="tRNA_m1G_MTases_N"/>
</dbReference>
<evidence type="ECO:0000313" key="5">
    <source>
        <dbReference type="Proteomes" id="UP000253495"/>
    </source>
</evidence>
<sequence>MCAANEKMSGVARLIEVTAVEDPRVDDFRDLSTADRRPDRPGGRGLVIAEGVVVVRRMLASPYPIRALLGVRRRIEELGDEIADLDVPAYIADAEVMAGIVGFHLNRGVLAIADRAPEVELTRLTATARRLAVLEGIGDHENLGSLFRNAAAFGIDGVLLGAGCSDPLYRRSVRVSMGHVLRVPFTRVHSWPGDLKLLRDEGFRIVALSPRASSVPLREAEPGREPVAILLGSEGPGLTEQAMTAADVTVRIPMAGEVDSLNVATSAAIVFHIMGEGSEGGGR</sequence>
<dbReference type="Proteomes" id="UP000253495">
    <property type="component" value="Unassembled WGS sequence"/>
</dbReference>
<dbReference type="PANTHER" id="PTHR43191:SF12">
    <property type="entry name" value="RRNA METHYLASE"/>
    <property type="match status" value="1"/>
</dbReference>
<dbReference type="InterPro" id="IPR029028">
    <property type="entry name" value="Alpha/beta_knot_MTases"/>
</dbReference>
<feature type="domain" description="tRNA/rRNA methyltransferase SpoU type" evidence="3">
    <location>
        <begin position="132"/>
        <end position="271"/>
    </location>
</feature>
<dbReference type="SUPFAM" id="SSF75217">
    <property type="entry name" value="alpha/beta knot"/>
    <property type="match status" value="1"/>
</dbReference>
<reference evidence="4 5" key="1">
    <citation type="submission" date="2018-07" db="EMBL/GenBank/DDBJ databases">
        <title>Genomic Encyclopedia of Type Strains, Phase III (KMG-III): the genomes of soil and plant-associated and newly described type strains.</title>
        <authorList>
            <person name="Whitman W."/>
        </authorList>
    </citation>
    <scope>NUCLEOTIDE SEQUENCE [LARGE SCALE GENOMIC DNA]</scope>
    <source>
        <strain evidence="4 5">CECT 8575</strain>
    </source>
</reference>
<name>A0A368VUH6_9ACTN</name>
<proteinExistence type="predicted"/>
<gene>
    <name evidence="4" type="ORF">DFQ14_106104</name>
</gene>
<dbReference type="InterPro" id="IPR001537">
    <property type="entry name" value="SpoU_MeTrfase"/>
</dbReference>
<evidence type="ECO:0000259" key="3">
    <source>
        <dbReference type="Pfam" id="PF00588"/>
    </source>
</evidence>
<dbReference type="InterPro" id="IPR029064">
    <property type="entry name" value="Ribosomal_eL30-like_sf"/>
</dbReference>
<dbReference type="Gene3D" id="3.40.1280.10">
    <property type="match status" value="1"/>
</dbReference>
<evidence type="ECO:0000313" key="4">
    <source>
        <dbReference type="EMBL" id="RCW43626.1"/>
    </source>
</evidence>
<dbReference type="Gene3D" id="3.30.1330.30">
    <property type="match status" value="1"/>
</dbReference>
<dbReference type="GO" id="GO:0003723">
    <property type="term" value="F:RNA binding"/>
    <property type="evidence" value="ECO:0007669"/>
    <property type="project" value="InterPro"/>
</dbReference>
<dbReference type="AlphaFoldDB" id="A0A368VUH6"/>
<dbReference type="CDD" id="cd18095">
    <property type="entry name" value="SpoU-like_rRNA-MTase"/>
    <property type="match status" value="1"/>
</dbReference>
<dbReference type="EMBL" id="QPJC01000006">
    <property type="protein sequence ID" value="RCW43626.1"/>
    <property type="molecule type" value="Genomic_DNA"/>
</dbReference>
<dbReference type="InterPro" id="IPR051259">
    <property type="entry name" value="rRNA_Methyltransferase"/>
</dbReference>
<keyword evidence="1 4" id="KW-0489">Methyltransferase</keyword>
<organism evidence="4 5">
    <name type="scientific">Halopolyspora algeriensis</name>
    <dbReference type="NCBI Taxonomy" id="1500506"/>
    <lineage>
        <taxon>Bacteria</taxon>
        <taxon>Bacillati</taxon>
        <taxon>Actinomycetota</taxon>
        <taxon>Actinomycetes</taxon>
        <taxon>Actinomycetes incertae sedis</taxon>
        <taxon>Halopolyspora</taxon>
    </lineage>
</organism>
<accession>A0A368VUH6</accession>
<keyword evidence="2" id="KW-0808">Transferase</keyword>
<keyword evidence="5" id="KW-1185">Reference proteome</keyword>
<dbReference type="GO" id="GO:0006396">
    <property type="term" value="P:RNA processing"/>
    <property type="evidence" value="ECO:0007669"/>
    <property type="project" value="InterPro"/>
</dbReference>
<evidence type="ECO:0000256" key="2">
    <source>
        <dbReference type="ARBA" id="ARBA00022679"/>
    </source>
</evidence>
<dbReference type="PANTHER" id="PTHR43191">
    <property type="entry name" value="RRNA METHYLTRANSFERASE 3"/>
    <property type="match status" value="1"/>
</dbReference>